<dbReference type="GO" id="GO:0006974">
    <property type="term" value="P:DNA damage response"/>
    <property type="evidence" value="ECO:0007669"/>
    <property type="project" value="InterPro"/>
</dbReference>
<keyword evidence="1" id="KW-0808">Transferase</keyword>
<dbReference type="AlphaFoldDB" id="A0AAW0IUG2"/>
<gene>
    <name evidence="1" type="primary">ATM_0</name>
    <name evidence="1" type="ORF">CFP56_042393</name>
</gene>
<reference evidence="1 2" key="1">
    <citation type="journal article" date="2018" name="Sci. Data">
        <title>The draft genome sequence of cork oak.</title>
        <authorList>
            <person name="Ramos A.M."/>
            <person name="Usie A."/>
            <person name="Barbosa P."/>
            <person name="Barros P.M."/>
            <person name="Capote T."/>
            <person name="Chaves I."/>
            <person name="Simoes F."/>
            <person name="Abreu I."/>
            <person name="Carrasquinho I."/>
            <person name="Faro C."/>
            <person name="Guimaraes J.B."/>
            <person name="Mendonca D."/>
            <person name="Nobrega F."/>
            <person name="Rodrigues L."/>
            <person name="Saibo N.J.M."/>
            <person name="Varela M.C."/>
            <person name="Egas C."/>
            <person name="Matos J."/>
            <person name="Miguel C.M."/>
            <person name="Oliveira M.M."/>
            <person name="Ricardo C.P."/>
            <person name="Goncalves S."/>
        </authorList>
    </citation>
    <scope>NUCLEOTIDE SEQUENCE [LARGE SCALE GENOMIC DNA]</scope>
    <source>
        <strain evidence="2">cv. HL8</strain>
    </source>
</reference>
<keyword evidence="2" id="KW-1185">Reference proteome</keyword>
<dbReference type="PANTHER" id="PTHR37079">
    <property type="entry name" value="SERINE/THREONINE-PROTEIN KINASE ATM"/>
    <property type="match status" value="1"/>
</dbReference>
<keyword evidence="1" id="KW-0418">Kinase</keyword>
<proteinExistence type="predicted"/>
<name>A0AAW0IUG2_QUESU</name>
<evidence type="ECO:0000313" key="1">
    <source>
        <dbReference type="EMBL" id="KAK7817816.1"/>
    </source>
</evidence>
<accession>A0AAW0IUG2</accession>
<dbReference type="GO" id="GO:0004674">
    <property type="term" value="F:protein serine/threonine kinase activity"/>
    <property type="evidence" value="ECO:0007669"/>
    <property type="project" value="InterPro"/>
</dbReference>
<comment type="caution">
    <text evidence="1">The sequence shown here is derived from an EMBL/GenBank/DDBJ whole genome shotgun (WGS) entry which is preliminary data.</text>
</comment>
<dbReference type="Proteomes" id="UP000237347">
    <property type="component" value="Unassembled WGS sequence"/>
</dbReference>
<dbReference type="PANTHER" id="PTHR37079:SF4">
    <property type="entry name" value="SERINE_THREONINE-PROTEIN KINASE ATM"/>
    <property type="match status" value="1"/>
</dbReference>
<evidence type="ECO:0000313" key="2">
    <source>
        <dbReference type="Proteomes" id="UP000237347"/>
    </source>
</evidence>
<organism evidence="1 2">
    <name type="scientific">Quercus suber</name>
    <name type="common">Cork oak</name>
    <dbReference type="NCBI Taxonomy" id="58331"/>
    <lineage>
        <taxon>Eukaryota</taxon>
        <taxon>Viridiplantae</taxon>
        <taxon>Streptophyta</taxon>
        <taxon>Embryophyta</taxon>
        <taxon>Tracheophyta</taxon>
        <taxon>Spermatophyta</taxon>
        <taxon>Magnoliopsida</taxon>
        <taxon>eudicotyledons</taxon>
        <taxon>Gunneridae</taxon>
        <taxon>Pentapetalae</taxon>
        <taxon>rosids</taxon>
        <taxon>fabids</taxon>
        <taxon>Fagales</taxon>
        <taxon>Fagaceae</taxon>
        <taxon>Quercus</taxon>
    </lineage>
</organism>
<dbReference type="EMBL" id="PKMF04000861">
    <property type="protein sequence ID" value="KAK7817816.1"/>
    <property type="molecule type" value="Genomic_DNA"/>
</dbReference>
<dbReference type="InterPro" id="IPR038980">
    <property type="entry name" value="ATM_plant"/>
</dbReference>
<sequence>MTKKKSIERQSQVHFHFAHYADALFRSNEDRLTSNEWQAAMRSRKHKVPSILNERVVLFLPVALYALCAGCAPFKKCYSGFLLSYSFVDDAEATLEQVKTEDYEHDSLHEVFECSVEVLARIVQDCGFEALKYCVENHSISLDFI</sequence>
<protein>
    <submittedName>
        <fullName evidence="1">Serine/threonine-protein kinase atm</fullName>
    </submittedName>
</protein>